<reference evidence="1" key="1">
    <citation type="journal article" date="2020" name="Stud. Mycol.">
        <title>101 Dothideomycetes genomes: a test case for predicting lifestyles and emergence of pathogens.</title>
        <authorList>
            <person name="Haridas S."/>
            <person name="Albert R."/>
            <person name="Binder M."/>
            <person name="Bloem J."/>
            <person name="Labutti K."/>
            <person name="Salamov A."/>
            <person name="Andreopoulos B."/>
            <person name="Baker S."/>
            <person name="Barry K."/>
            <person name="Bills G."/>
            <person name="Bluhm B."/>
            <person name="Cannon C."/>
            <person name="Castanera R."/>
            <person name="Culley D."/>
            <person name="Daum C."/>
            <person name="Ezra D."/>
            <person name="Gonzalez J."/>
            <person name="Henrissat B."/>
            <person name="Kuo A."/>
            <person name="Liang C."/>
            <person name="Lipzen A."/>
            <person name="Lutzoni F."/>
            <person name="Magnuson J."/>
            <person name="Mondo S."/>
            <person name="Nolan M."/>
            <person name="Ohm R."/>
            <person name="Pangilinan J."/>
            <person name="Park H.-J."/>
            <person name="Ramirez L."/>
            <person name="Alfaro M."/>
            <person name="Sun H."/>
            <person name="Tritt A."/>
            <person name="Yoshinaga Y."/>
            <person name="Zwiers L.-H."/>
            <person name="Turgeon B."/>
            <person name="Goodwin S."/>
            <person name="Spatafora J."/>
            <person name="Crous P."/>
            <person name="Grigoriev I."/>
        </authorList>
    </citation>
    <scope>NUCLEOTIDE SEQUENCE</scope>
    <source>
        <strain evidence="1">ATCC 200398</strain>
    </source>
</reference>
<evidence type="ECO:0000313" key="1">
    <source>
        <dbReference type="EMBL" id="KAF2465393.1"/>
    </source>
</evidence>
<protein>
    <submittedName>
        <fullName evidence="1">Uncharacterized protein</fullName>
    </submittedName>
</protein>
<comment type="caution">
    <text evidence="1">The sequence shown here is derived from an EMBL/GenBank/DDBJ whole genome shotgun (WGS) entry which is preliminary data.</text>
</comment>
<dbReference type="EMBL" id="MU003529">
    <property type="protein sequence ID" value="KAF2465393.1"/>
    <property type="molecule type" value="Genomic_DNA"/>
</dbReference>
<gene>
    <name evidence="1" type="ORF">BDR25DRAFT_239524</name>
</gene>
<name>A0ACB6QEL3_9PLEO</name>
<proteinExistence type="predicted"/>
<accession>A0ACB6QEL3</accession>
<keyword evidence="2" id="KW-1185">Reference proteome</keyword>
<dbReference type="Proteomes" id="UP000799755">
    <property type="component" value="Unassembled WGS sequence"/>
</dbReference>
<sequence>MKFAIPTLALALAASTNAQFYNQSAPFHLILLSSNTTINGSTLSACHEGAAIEGLCLSNSISISQPESIAPGTFTFNYSDSVVTPNVTLGSPGYLTYLLQGSNFNFSEPMGLYVNPTTNVALPLFYPGDNLATVVSFDESNLMNIQGYIDDTKSPAAVGNITAYYRWYSCTTYYTGYTYVMLSWVLGAREPQNPTCIKVNVKRVFT</sequence>
<evidence type="ECO:0000313" key="2">
    <source>
        <dbReference type="Proteomes" id="UP000799755"/>
    </source>
</evidence>
<organism evidence="1 2">
    <name type="scientific">Lindgomyces ingoldianus</name>
    <dbReference type="NCBI Taxonomy" id="673940"/>
    <lineage>
        <taxon>Eukaryota</taxon>
        <taxon>Fungi</taxon>
        <taxon>Dikarya</taxon>
        <taxon>Ascomycota</taxon>
        <taxon>Pezizomycotina</taxon>
        <taxon>Dothideomycetes</taxon>
        <taxon>Pleosporomycetidae</taxon>
        <taxon>Pleosporales</taxon>
        <taxon>Lindgomycetaceae</taxon>
        <taxon>Lindgomyces</taxon>
    </lineage>
</organism>